<name>A0A8S2HQY6_9BILA</name>
<protein>
    <submittedName>
        <fullName evidence="2">Uncharacterized protein</fullName>
    </submittedName>
</protein>
<comment type="caution">
    <text evidence="2">The sequence shown here is derived from an EMBL/GenBank/DDBJ whole genome shotgun (WGS) entry which is preliminary data.</text>
</comment>
<evidence type="ECO:0000313" key="3">
    <source>
        <dbReference type="Proteomes" id="UP000682733"/>
    </source>
</evidence>
<evidence type="ECO:0000313" key="1">
    <source>
        <dbReference type="EMBL" id="CAF0891257.1"/>
    </source>
</evidence>
<sequence>MHGSVTFHNFELHTQDEDRVKLYIDVVSPPENKLQIQFYDSKITSDKHLGALVQYKNDIEEIFQQKQEFRQMIQVNINDYPLDQQIKRNELLFQSQTSVKIHGMQYRIGDALYLNQLLFSSTPLFGTLERFYIQNDNIYAYVKLFKTMDVELNLNAYRVKQTTITHIIDLYKNFQTTTNASFGIAYGNEEQISIDGDEFSHVANYRDEEKVEQSHDTKNGANENAPPHKEKLEWTARQLPMLPSPLPIPVFPPYIVYAINLGQFASVMTHVVEYCADIYAEYNVSTKRHYERISNELFARMNLKPIMHIDLKSTFKKKLSKKIRTVRLLSKKGTGKKLAWDNRYNNIPQSDQNFEYYNTRMNVMYNESKTNETEFKALAVESFGFRRDLIKSGTQTFKELKEVMLYMTDPTFISTEFELMENVASHVAQENMSLFLEKICERFEKPKDILGELEALGSLKHLFKSKHFTLPITAIVASTDDNENIELDEEANEILSKKKTEQYPNVVYVNRNDTQDFIFVYADEILVHVEQRGDVATFSGILCLLLSFYYTFDLQYSKHLRSFMELIDFYIHRQENFNKLSITTQNAVLKLRTRQQ</sequence>
<dbReference type="AlphaFoldDB" id="A0A8S2HQY6"/>
<dbReference type="Proteomes" id="UP000677228">
    <property type="component" value="Unassembled WGS sequence"/>
</dbReference>
<accession>A0A8S2HQY6</accession>
<gene>
    <name evidence="1" type="ORF">OVA965_LOCUS9141</name>
    <name evidence="2" type="ORF">TMI583_LOCUS9137</name>
</gene>
<dbReference type="EMBL" id="CAJOBA010003190">
    <property type="protein sequence ID" value="CAF3673491.1"/>
    <property type="molecule type" value="Genomic_DNA"/>
</dbReference>
<evidence type="ECO:0000313" key="2">
    <source>
        <dbReference type="EMBL" id="CAF3673491.1"/>
    </source>
</evidence>
<dbReference type="EMBL" id="CAJNOK010003189">
    <property type="protein sequence ID" value="CAF0891257.1"/>
    <property type="molecule type" value="Genomic_DNA"/>
</dbReference>
<organism evidence="2 3">
    <name type="scientific">Didymodactylos carnosus</name>
    <dbReference type="NCBI Taxonomy" id="1234261"/>
    <lineage>
        <taxon>Eukaryota</taxon>
        <taxon>Metazoa</taxon>
        <taxon>Spiralia</taxon>
        <taxon>Gnathifera</taxon>
        <taxon>Rotifera</taxon>
        <taxon>Eurotatoria</taxon>
        <taxon>Bdelloidea</taxon>
        <taxon>Philodinida</taxon>
        <taxon>Philodinidae</taxon>
        <taxon>Didymodactylos</taxon>
    </lineage>
</organism>
<proteinExistence type="predicted"/>
<reference evidence="2" key="1">
    <citation type="submission" date="2021-02" db="EMBL/GenBank/DDBJ databases">
        <authorList>
            <person name="Nowell W R."/>
        </authorList>
    </citation>
    <scope>NUCLEOTIDE SEQUENCE</scope>
</reference>
<dbReference type="Proteomes" id="UP000682733">
    <property type="component" value="Unassembled WGS sequence"/>
</dbReference>